<keyword evidence="2" id="KW-1185">Reference proteome</keyword>
<gene>
    <name evidence="1" type="ORF">GCM10025875_20790</name>
</gene>
<sequence>MSADSRVASELGDDVAITVGVTRTKDDDQNRYTHLALELVVDASGLAPERRERLEKAVAQAVEKLCTVGRTVEAGAETDLSVTSQG</sequence>
<organism evidence="1 2">
    <name type="scientific">Litorihabitans aurantiacus</name>
    <dbReference type="NCBI Taxonomy" id="1930061"/>
    <lineage>
        <taxon>Bacteria</taxon>
        <taxon>Bacillati</taxon>
        <taxon>Actinomycetota</taxon>
        <taxon>Actinomycetes</taxon>
        <taxon>Micrococcales</taxon>
        <taxon>Beutenbergiaceae</taxon>
        <taxon>Litorihabitans</taxon>
    </lineage>
</organism>
<reference evidence="1" key="2">
    <citation type="submission" date="2023-02" db="EMBL/GenBank/DDBJ databases">
        <authorList>
            <person name="Sun Q."/>
            <person name="Mori K."/>
        </authorList>
    </citation>
    <scope>NUCLEOTIDE SEQUENCE</scope>
    <source>
        <strain evidence="1">NBRC 112290</strain>
    </source>
</reference>
<accession>A0AA37XF14</accession>
<proteinExistence type="predicted"/>
<name>A0AA37XF14_9MICO</name>
<reference evidence="1" key="1">
    <citation type="journal article" date="2014" name="Int. J. Syst. Evol. Microbiol.">
        <title>Complete genome sequence of Corynebacterium casei LMG S-19264T (=DSM 44701T), isolated from a smear-ripened cheese.</title>
        <authorList>
            <consortium name="US DOE Joint Genome Institute (JGI-PGF)"/>
            <person name="Walter F."/>
            <person name="Albersmeier A."/>
            <person name="Kalinowski J."/>
            <person name="Ruckert C."/>
        </authorList>
    </citation>
    <scope>NUCLEOTIDE SEQUENCE</scope>
    <source>
        <strain evidence="1">NBRC 112290</strain>
    </source>
</reference>
<comment type="caution">
    <text evidence="1">The sequence shown here is derived from an EMBL/GenBank/DDBJ whole genome shotgun (WGS) entry which is preliminary data.</text>
</comment>
<dbReference type="AlphaFoldDB" id="A0AA37XF14"/>
<dbReference type="Proteomes" id="UP001157161">
    <property type="component" value="Unassembled WGS sequence"/>
</dbReference>
<evidence type="ECO:0000313" key="1">
    <source>
        <dbReference type="EMBL" id="GMA32087.1"/>
    </source>
</evidence>
<dbReference type="InterPro" id="IPR036102">
    <property type="entry name" value="OsmC/Ohrsf"/>
</dbReference>
<dbReference type="SUPFAM" id="SSF82784">
    <property type="entry name" value="OsmC-like"/>
    <property type="match status" value="1"/>
</dbReference>
<protein>
    <submittedName>
        <fullName evidence="1">Uncharacterized protein</fullName>
    </submittedName>
</protein>
<dbReference type="RefSeq" id="WP_284250798.1">
    <property type="nucleotide sequence ID" value="NZ_BSUM01000001.1"/>
</dbReference>
<dbReference type="InterPro" id="IPR015946">
    <property type="entry name" value="KH_dom-like_a/b"/>
</dbReference>
<dbReference type="Gene3D" id="3.30.300.20">
    <property type="match status" value="1"/>
</dbReference>
<evidence type="ECO:0000313" key="2">
    <source>
        <dbReference type="Proteomes" id="UP001157161"/>
    </source>
</evidence>
<dbReference type="EMBL" id="BSUM01000001">
    <property type="protein sequence ID" value="GMA32087.1"/>
    <property type="molecule type" value="Genomic_DNA"/>
</dbReference>